<name>A0A8J7WMY9_9ACTN</name>
<dbReference type="RefSeq" id="WP_211466508.1">
    <property type="nucleotide sequence ID" value="NZ_JAGSXH010000021.1"/>
</dbReference>
<sequence>MSDDEVQSTPWRATELLTPGWTVGEIDTSVAHTARMYDYFLGGKDNYEVDRDVAEQVLAIYPQVRELARENRAFLGRAVRYLARQGIRQFLDIGTGIPSPGNTTDVAHEVAPDARVVYVDNDPIVISHAGALLADHDPAHTSIVYGDLRDPVAILHHPRVRAVLDFNEPVAILLVSVLHFIDDGDRPAEIVRALMQAAPPGSFLALSHASAQGEREQELATEAAATWDRATARLNLRDRTAITSFLDGLELVEPGLVPIPWWQPDREVTADPERNWGFAAVAYKATR</sequence>
<organism evidence="1 2">
    <name type="scientific">Actinocrinis puniceicyclus</name>
    <dbReference type="NCBI Taxonomy" id="977794"/>
    <lineage>
        <taxon>Bacteria</taxon>
        <taxon>Bacillati</taxon>
        <taxon>Actinomycetota</taxon>
        <taxon>Actinomycetes</taxon>
        <taxon>Catenulisporales</taxon>
        <taxon>Actinospicaceae</taxon>
        <taxon>Actinocrinis</taxon>
    </lineage>
</organism>
<dbReference type="GO" id="GO:0032259">
    <property type="term" value="P:methylation"/>
    <property type="evidence" value="ECO:0007669"/>
    <property type="project" value="UniProtKB-KW"/>
</dbReference>
<dbReference type="GO" id="GO:0008168">
    <property type="term" value="F:methyltransferase activity"/>
    <property type="evidence" value="ECO:0007669"/>
    <property type="project" value="UniProtKB-KW"/>
</dbReference>
<reference evidence="1" key="1">
    <citation type="submission" date="2021-04" db="EMBL/GenBank/DDBJ databases">
        <title>Genome based classification of Actinospica acidithermotolerans sp. nov., an actinobacterium isolated from an Indonesian hot spring.</title>
        <authorList>
            <person name="Kusuma A.B."/>
            <person name="Putra K.E."/>
            <person name="Nafisah S."/>
            <person name="Loh J."/>
            <person name="Nouioui I."/>
            <person name="Goodfellow M."/>
        </authorList>
    </citation>
    <scope>NUCLEOTIDE SEQUENCE</scope>
    <source>
        <strain evidence="1">DSM 45618</strain>
    </source>
</reference>
<dbReference type="SUPFAM" id="SSF53335">
    <property type="entry name" value="S-adenosyl-L-methionine-dependent methyltransferases"/>
    <property type="match status" value="1"/>
</dbReference>
<proteinExistence type="predicted"/>
<dbReference type="AlphaFoldDB" id="A0A8J7WMY9"/>
<keyword evidence="2" id="KW-1185">Reference proteome</keyword>
<gene>
    <name evidence="1" type="ORF">KGA66_08680</name>
</gene>
<dbReference type="PIRSF" id="PIRSF017393">
    <property type="entry name" value="MTase_SAV2177"/>
    <property type="match status" value="1"/>
</dbReference>
<evidence type="ECO:0000313" key="1">
    <source>
        <dbReference type="EMBL" id="MBS2963117.1"/>
    </source>
</evidence>
<keyword evidence="1" id="KW-0489">Methyltransferase</keyword>
<dbReference type="InterPro" id="IPR029063">
    <property type="entry name" value="SAM-dependent_MTases_sf"/>
</dbReference>
<keyword evidence="1" id="KW-0808">Transferase</keyword>
<comment type="caution">
    <text evidence="1">The sequence shown here is derived from an EMBL/GenBank/DDBJ whole genome shotgun (WGS) entry which is preliminary data.</text>
</comment>
<accession>A0A8J7WMY9</accession>
<dbReference type="InterPro" id="IPR006764">
    <property type="entry name" value="SAM_dep_MeTrfase_SAV2177_type"/>
</dbReference>
<protein>
    <submittedName>
        <fullName evidence="1">SAM-dependent methyltransferase</fullName>
        <ecNumber evidence="1">2.1.1.-</ecNumber>
    </submittedName>
</protein>
<evidence type="ECO:0000313" key="2">
    <source>
        <dbReference type="Proteomes" id="UP000677913"/>
    </source>
</evidence>
<dbReference type="EMBL" id="JAGSXH010000021">
    <property type="protein sequence ID" value="MBS2963117.1"/>
    <property type="molecule type" value="Genomic_DNA"/>
</dbReference>
<dbReference type="Gene3D" id="3.40.50.150">
    <property type="entry name" value="Vaccinia Virus protein VP39"/>
    <property type="match status" value="1"/>
</dbReference>
<dbReference type="Pfam" id="PF04672">
    <property type="entry name" value="Methyltransf_19"/>
    <property type="match status" value="1"/>
</dbReference>
<dbReference type="EC" id="2.1.1.-" evidence="1"/>
<dbReference type="Proteomes" id="UP000677913">
    <property type="component" value="Unassembled WGS sequence"/>
</dbReference>